<name>A0A915CQ05_9BILA</name>
<proteinExistence type="predicted"/>
<reference evidence="3" key="1">
    <citation type="submission" date="2022-11" db="UniProtKB">
        <authorList>
            <consortium name="WormBaseParasite"/>
        </authorList>
    </citation>
    <scope>IDENTIFICATION</scope>
</reference>
<keyword evidence="2" id="KW-1185">Reference proteome</keyword>
<feature type="domain" description="ATPase dynein-related AAA" evidence="1">
    <location>
        <begin position="3"/>
        <end position="139"/>
    </location>
</feature>
<dbReference type="GO" id="GO:0016887">
    <property type="term" value="F:ATP hydrolysis activity"/>
    <property type="evidence" value="ECO:0007669"/>
    <property type="project" value="InterPro"/>
</dbReference>
<dbReference type="InterPro" id="IPR011704">
    <property type="entry name" value="ATPase_dyneun-rel_AAA"/>
</dbReference>
<dbReference type="GO" id="GO:0005524">
    <property type="term" value="F:ATP binding"/>
    <property type="evidence" value="ECO:0007669"/>
    <property type="project" value="InterPro"/>
</dbReference>
<accession>A0A915CQ05</accession>
<dbReference type="Pfam" id="PF07728">
    <property type="entry name" value="AAA_5"/>
    <property type="match status" value="1"/>
</dbReference>
<dbReference type="PANTHER" id="PTHR21610:SF9">
    <property type="entry name" value="VON WILLEBRAND FACTOR A DOMAIN-CONTAINING PROTEIN 8"/>
    <property type="match status" value="1"/>
</dbReference>
<dbReference type="GO" id="GO:0005737">
    <property type="term" value="C:cytoplasm"/>
    <property type="evidence" value="ECO:0007669"/>
    <property type="project" value="TreeGrafter"/>
</dbReference>
<dbReference type="InterPro" id="IPR039891">
    <property type="entry name" value="VWA8"/>
</dbReference>
<protein>
    <submittedName>
        <fullName evidence="3">ATPase dynein-related AAA domain-containing protein</fullName>
    </submittedName>
</protein>
<dbReference type="Proteomes" id="UP000887574">
    <property type="component" value="Unplaced"/>
</dbReference>
<dbReference type="PANTHER" id="PTHR21610">
    <property type="entry name" value="VON WILLEBRAND FACTOR A DOMAIN-CONTAINING PROTEIN 8"/>
    <property type="match status" value="1"/>
</dbReference>
<evidence type="ECO:0000259" key="1">
    <source>
        <dbReference type="Pfam" id="PF07728"/>
    </source>
</evidence>
<dbReference type="AlphaFoldDB" id="A0A915CQ05"/>
<evidence type="ECO:0000313" key="3">
    <source>
        <dbReference type="WBParaSite" id="jg11311"/>
    </source>
</evidence>
<dbReference type="Gene3D" id="3.40.50.300">
    <property type="entry name" value="P-loop containing nucleotide triphosphate hydrolases"/>
    <property type="match status" value="1"/>
</dbReference>
<sequence>MQYDVETLILYQDMNSRELFQQRRILPNGDTVWEDSPLVRAAKEGKLCVLDGMERVHSSMIEALAPLIHHRFLQLPDGSRLVSEMQYDLIQARNSFSGEQLLERKVHKIASNFRLIGVGDSESANSSNKWLNEQMLSMFLYHTLKPMSVEDEMHIFVNGLQNSSDPAIKGIAYSLSLRRIIFILKRHSLNPEEGIYEAINRAALVKFLHQS</sequence>
<evidence type="ECO:0000313" key="2">
    <source>
        <dbReference type="Proteomes" id="UP000887574"/>
    </source>
</evidence>
<dbReference type="WBParaSite" id="jg11311">
    <property type="protein sequence ID" value="jg11311"/>
    <property type="gene ID" value="jg11311"/>
</dbReference>
<organism evidence="2 3">
    <name type="scientific">Ditylenchus dipsaci</name>
    <dbReference type="NCBI Taxonomy" id="166011"/>
    <lineage>
        <taxon>Eukaryota</taxon>
        <taxon>Metazoa</taxon>
        <taxon>Ecdysozoa</taxon>
        <taxon>Nematoda</taxon>
        <taxon>Chromadorea</taxon>
        <taxon>Rhabditida</taxon>
        <taxon>Tylenchina</taxon>
        <taxon>Tylenchomorpha</taxon>
        <taxon>Sphaerularioidea</taxon>
        <taxon>Anguinidae</taxon>
        <taxon>Anguininae</taxon>
        <taxon>Ditylenchus</taxon>
    </lineage>
</organism>
<dbReference type="SUPFAM" id="SSF52540">
    <property type="entry name" value="P-loop containing nucleoside triphosphate hydrolases"/>
    <property type="match status" value="1"/>
</dbReference>
<dbReference type="InterPro" id="IPR027417">
    <property type="entry name" value="P-loop_NTPase"/>
</dbReference>